<dbReference type="InterPro" id="IPR013517">
    <property type="entry name" value="FG-GAP"/>
</dbReference>
<dbReference type="Pfam" id="PF01839">
    <property type="entry name" value="FG-GAP"/>
    <property type="match status" value="1"/>
</dbReference>
<evidence type="ECO:0000256" key="2">
    <source>
        <dbReference type="ARBA" id="ARBA00022737"/>
    </source>
</evidence>
<organism evidence="7 8">
    <name type="scientific">Embleya hyalina</name>
    <dbReference type="NCBI Taxonomy" id="516124"/>
    <lineage>
        <taxon>Bacteria</taxon>
        <taxon>Bacillati</taxon>
        <taxon>Actinomycetota</taxon>
        <taxon>Actinomycetes</taxon>
        <taxon>Kitasatosporales</taxon>
        <taxon>Streptomycetaceae</taxon>
        <taxon>Embleya</taxon>
    </lineage>
</organism>
<dbReference type="AlphaFoldDB" id="A0A401Z5V9"/>
<dbReference type="Pfam" id="PF00089">
    <property type="entry name" value="Trypsin"/>
    <property type="match status" value="1"/>
</dbReference>
<dbReference type="Gene3D" id="2.40.10.10">
    <property type="entry name" value="Trypsin-like serine proteases"/>
    <property type="match status" value="1"/>
</dbReference>
<evidence type="ECO:0000313" key="7">
    <source>
        <dbReference type="EMBL" id="GCE02262.1"/>
    </source>
</evidence>
<feature type="region of interest" description="Disordered" evidence="4">
    <location>
        <begin position="722"/>
        <end position="742"/>
    </location>
</feature>
<dbReference type="InterPro" id="IPR043504">
    <property type="entry name" value="Peptidase_S1_PA_chymotrypsin"/>
</dbReference>
<keyword evidence="2" id="KW-0677">Repeat</keyword>
<dbReference type="RefSeq" id="WP_126643761.1">
    <property type="nucleotide sequence ID" value="NZ_BIFH01000060.1"/>
</dbReference>
<accession>A0A401Z5V9</accession>
<dbReference type="Pfam" id="PF14312">
    <property type="entry name" value="FG-GAP_2"/>
    <property type="match status" value="1"/>
</dbReference>
<dbReference type="GO" id="GO:0004252">
    <property type="term" value="F:serine-type endopeptidase activity"/>
    <property type="evidence" value="ECO:0007669"/>
    <property type="project" value="InterPro"/>
</dbReference>
<evidence type="ECO:0000256" key="1">
    <source>
        <dbReference type="ARBA" id="ARBA00022729"/>
    </source>
</evidence>
<dbReference type="InterPro" id="IPR051333">
    <property type="entry name" value="CLIP_Serine_Protease"/>
</dbReference>
<dbReference type="Proteomes" id="UP000286931">
    <property type="component" value="Unassembled WGS sequence"/>
</dbReference>
<dbReference type="InterPro" id="IPR009003">
    <property type="entry name" value="Peptidase_S1_PA"/>
</dbReference>
<dbReference type="InterPro" id="IPR001314">
    <property type="entry name" value="Peptidase_S1A"/>
</dbReference>
<evidence type="ECO:0000313" key="8">
    <source>
        <dbReference type="Proteomes" id="UP000286931"/>
    </source>
</evidence>
<feature type="chain" id="PRO_5038399434" evidence="5">
    <location>
        <begin position="35"/>
        <end position="742"/>
    </location>
</feature>
<dbReference type="SMART" id="SM00020">
    <property type="entry name" value="Tryp_SPc"/>
    <property type="match status" value="1"/>
</dbReference>
<dbReference type="PRINTS" id="PR00722">
    <property type="entry name" value="CHYMOTRYPSIN"/>
</dbReference>
<name>A0A401Z5V9_9ACTN</name>
<dbReference type="InterPro" id="IPR028994">
    <property type="entry name" value="Integrin_alpha_N"/>
</dbReference>
<evidence type="ECO:0000256" key="5">
    <source>
        <dbReference type="SAM" id="SignalP"/>
    </source>
</evidence>
<protein>
    <submittedName>
        <fullName evidence="7">Esterase</fullName>
    </submittedName>
</protein>
<evidence type="ECO:0000256" key="4">
    <source>
        <dbReference type="SAM" id="MobiDB-lite"/>
    </source>
</evidence>
<feature type="domain" description="Peptidase S1" evidence="6">
    <location>
        <begin position="39"/>
        <end position="261"/>
    </location>
</feature>
<dbReference type="Gene3D" id="2.130.10.130">
    <property type="entry name" value="Integrin alpha, N-terminal"/>
    <property type="match status" value="2"/>
</dbReference>
<dbReference type="PROSITE" id="PS50240">
    <property type="entry name" value="TRYPSIN_DOM"/>
    <property type="match status" value="1"/>
</dbReference>
<keyword evidence="1 5" id="KW-0732">Signal</keyword>
<dbReference type="PANTHER" id="PTHR24260">
    <property type="match status" value="1"/>
</dbReference>
<evidence type="ECO:0000259" key="6">
    <source>
        <dbReference type="PROSITE" id="PS50240"/>
    </source>
</evidence>
<dbReference type="SMART" id="SM00191">
    <property type="entry name" value="Int_alpha"/>
    <property type="match status" value="3"/>
</dbReference>
<reference evidence="7 8" key="1">
    <citation type="submission" date="2018-12" db="EMBL/GenBank/DDBJ databases">
        <title>Draft genome sequence of Embleya hyalina NBRC 13850T.</title>
        <authorList>
            <person name="Komaki H."/>
            <person name="Hosoyama A."/>
            <person name="Kimura A."/>
            <person name="Ichikawa N."/>
            <person name="Tamura T."/>
        </authorList>
    </citation>
    <scope>NUCLEOTIDE SEQUENCE [LARGE SCALE GENOMIC DNA]</scope>
    <source>
        <strain evidence="7 8">NBRC 13850</strain>
    </source>
</reference>
<keyword evidence="8" id="KW-1185">Reference proteome</keyword>
<dbReference type="OrthoDB" id="4330330at2"/>
<comment type="caution">
    <text evidence="7">The sequence shown here is derived from an EMBL/GenBank/DDBJ whole genome shotgun (WGS) entry which is preliminary data.</text>
</comment>
<feature type="signal peptide" evidence="5">
    <location>
        <begin position="1"/>
        <end position="34"/>
    </location>
</feature>
<proteinExistence type="predicted"/>
<dbReference type="EMBL" id="BIFH01000060">
    <property type="protein sequence ID" value="GCE02262.1"/>
    <property type="molecule type" value="Genomic_DNA"/>
</dbReference>
<evidence type="ECO:0000256" key="3">
    <source>
        <dbReference type="ARBA" id="ARBA00023180"/>
    </source>
</evidence>
<sequence>MSRTRHTDFARHRGHGLRAVLAAGMLAGTFAVNAVPAHAVTGPADSSGTHDYTARLDIGGATRGCSGVLIDSEWILTAASCFVDDPAQSLTVPAGKPQLRTTATIGRPDPATSQGAVREIVELVPRTDRDLVLGRLSRPVANVTPIAMASTTPGTGEELTFAGYGRTATEWAPLQLHTGALSVNASTATTATYTGRDGAAVCLGDTGGPVVRTTNGTHQLVALNSRSYQGGCYNTDPAETRTGGIATRVDDLAPWVNSKVSAVPVADFNCDGVEDIAIGDPKATVGGKAAAGLIRVVYGGGKGTAEITQDLGWVPGNAEPEDWFGEVFDTADHNEDGCTDLVVGTPAEDLGSATDAGTVDVLYGARNGIGTGPATLHLEQGTGSGAIAAAASQTGDRMGHSVAAGRTAAGEPYLLIGVPGQSSGNLAKAGMVFYLRGTTNTSITQDSSTVPGGSEANDGFGTSVAADGNHLAIGAPDEAIKDQAGAGAVWIFDHKVNTDGIPTPLHGIDQDSDIIDGGSEAGDRFGASLSMADYRPAGAAAATESVLAIGSPGESLGVNNVDQPEAGRVVAVRITATGAFSQLNNFWQGTGDDAVAGTAERGDHFGDQVGVVNTAPRAQSTAATMRIAVGIPGEDINTATDAGAIQTFSLLGTPGDSDHWIQAGMVGIPGTPGTNQYLGHNMHFTGTGLYVGMPYGPSDYGALHVLPMGNATAGGTIGQTTTYQPGTGGLPATGDRFGHVAR</sequence>
<dbReference type="GO" id="GO:0006508">
    <property type="term" value="P:proteolysis"/>
    <property type="evidence" value="ECO:0007669"/>
    <property type="project" value="InterPro"/>
</dbReference>
<dbReference type="InterPro" id="IPR013519">
    <property type="entry name" value="Int_alpha_beta-p"/>
</dbReference>
<keyword evidence="3" id="KW-0325">Glycoprotein</keyword>
<dbReference type="SUPFAM" id="SSF69318">
    <property type="entry name" value="Integrin alpha N-terminal domain"/>
    <property type="match status" value="2"/>
</dbReference>
<dbReference type="PANTHER" id="PTHR24260:SF136">
    <property type="entry name" value="GH08193P-RELATED"/>
    <property type="match status" value="1"/>
</dbReference>
<dbReference type="SUPFAM" id="SSF50494">
    <property type="entry name" value="Trypsin-like serine proteases"/>
    <property type="match status" value="1"/>
</dbReference>
<gene>
    <name evidence="7" type="ORF">EHYA_10039</name>
</gene>
<dbReference type="InterPro" id="IPR001254">
    <property type="entry name" value="Trypsin_dom"/>
</dbReference>